<dbReference type="AlphaFoldDB" id="A0AAE6JL14"/>
<keyword evidence="6" id="KW-1185">Reference proteome</keyword>
<name>A0AAE6JL14_9SPHI</name>
<evidence type="ECO:0000313" key="6">
    <source>
        <dbReference type="Proteomes" id="UP000663940"/>
    </source>
</evidence>
<dbReference type="EMBL" id="CP043451">
    <property type="protein sequence ID" value="QEM07857.1"/>
    <property type="molecule type" value="Genomic_DNA"/>
</dbReference>
<proteinExistence type="predicted"/>
<reference evidence="4 6" key="2">
    <citation type="submission" date="2021-03" db="EMBL/GenBank/DDBJ databases">
        <title>Mucilaginibacter strains isolated from gold and copper mining confer multi heavy-metal resistance.</title>
        <authorList>
            <person name="Li Y."/>
        </authorList>
    </citation>
    <scope>NUCLEOTIDE SEQUENCE [LARGE SCALE GENOMIC DNA]</scope>
    <source>
        <strain evidence="4 6">P2-4</strain>
    </source>
</reference>
<gene>
    <name evidence="3" type="ORF">DIU31_031760</name>
    <name evidence="4" type="ORF">J3L21_29260</name>
</gene>
<sequence length="147" mass="16374">MFKRIHSNRDPGETLWRSLRQEFGSYFEQAGTSFGQFCTNYPKTIFGSMVVLLLLSVFLSFTIFHHPTQGRGPGSAAPHHNPAKVKSPHPLDDGFSRILKTGTALKHTLGLKQEVEDILAKGKISPVDSLRLERALDSLAAIQHQIH</sequence>
<dbReference type="Proteomes" id="UP000663940">
    <property type="component" value="Chromosome"/>
</dbReference>
<keyword evidence="2" id="KW-1133">Transmembrane helix</keyword>
<organism evidence="3 5">
    <name type="scientific">Mucilaginibacter rubeus</name>
    <dbReference type="NCBI Taxonomy" id="2027860"/>
    <lineage>
        <taxon>Bacteria</taxon>
        <taxon>Pseudomonadati</taxon>
        <taxon>Bacteroidota</taxon>
        <taxon>Sphingobacteriia</taxon>
        <taxon>Sphingobacteriales</taxon>
        <taxon>Sphingobacteriaceae</taxon>
        <taxon>Mucilaginibacter</taxon>
    </lineage>
</organism>
<keyword evidence="2" id="KW-0472">Membrane</keyword>
<accession>A0AAE6JL14</accession>
<reference evidence="3 5" key="1">
    <citation type="submission" date="2019-08" db="EMBL/GenBank/DDBJ databases">
        <title>Comparative genome analysis confer to the adaptation heavy metal polluted environment.</title>
        <authorList>
            <person name="Li Y."/>
        </authorList>
    </citation>
    <scope>NUCLEOTIDE SEQUENCE [LARGE SCALE GENOMIC DNA]</scope>
    <source>
        <strain evidence="3 5">P2</strain>
    </source>
</reference>
<dbReference type="Proteomes" id="UP000250557">
    <property type="component" value="Chromosome"/>
</dbReference>
<feature type="transmembrane region" description="Helical" evidence="2">
    <location>
        <begin position="45"/>
        <end position="64"/>
    </location>
</feature>
<evidence type="ECO:0000256" key="2">
    <source>
        <dbReference type="SAM" id="Phobius"/>
    </source>
</evidence>
<dbReference type="EMBL" id="CP071880">
    <property type="protein sequence ID" value="QTE49574.1"/>
    <property type="molecule type" value="Genomic_DNA"/>
</dbReference>
<evidence type="ECO:0000313" key="5">
    <source>
        <dbReference type="Proteomes" id="UP000250557"/>
    </source>
</evidence>
<evidence type="ECO:0000313" key="4">
    <source>
        <dbReference type="EMBL" id="QTE49574.1"/>
    </source>
</evidence>
<evidence type="ECO:0000256" key="1">
    <source>
        <dbReference type="SAM" id="MobiDB-lite"/>
    </source>
</evidence>
<evidence type="ECO:0000313" key="3">
    <source>
        <dbReference type="EMBL" id="QEM07857.1"/>
    </source>
</evidence>
<dbReference type="RefSeq" id="WP_146750362.1">
    <property type="nucleotide sequence ID" value="NZ_CP043451.1"/>
</dbReference>
<feature type="region of interest" description="Disordered" evidence="1">
    <location>
        <begin position="70"/>
        <end position="90"/>
    </location>
</feature>
<keyword evidence="2" id="KW-0812">Transmembrane</keyword>
<protein>
    <submittedName>
        <fullName evidence="3">Uncharacterized protein</fullName>
    </submittedName>
</protein>